<name>A0A673XKS9_SALTR</name>
<dbReference type="Proteomes" id="UP000472277">
    <property type="component" value="Chromosome 26"/>
</dbReference>
<keyword evidence="2" id="KW-0677">Repeat</keyword>
<sequence>MAFYNQEPFYNPSLPFTGSIHGGLQEGKTIIITGRVPHGADRFHVNLQCGSMAGADIALHFNPRYDSHPGYVVTNTFQQSKWGSEERKQHSPIQHGSSFSLEITVQRDFFKLNVNGNHFMTFKHRIPFYSVDTISAGGKVELTSIAFQNPAPGFPAQPGFPSYPGFPAQPGFPSYPGFPAQPGFPSYPGFPGQPGFPYPGFPAHPGYPAVPFQNTINGGLYPGRTINIQGVVNPNANRFHVNLLFNSGIALHFNPRFDETLVVRNSKLRDQWGKEERSGGMPFHRGQSFTLSIFCEDQCFKIAVNGNQTTTYKHRHTPLNQVNILEVDGDLSLTSVTV</sequence>
<dbReference type="InParanoid" id="A0A673XKS9"/>
<accession>A0A673XKS9</accession>
<dbReference type="CDD" id="cd00070">
    <property type="entry name" value="GLECT"/>
    <property type="match status" value="2"/>
</dbReference>
<dbReference type="PANTHER" id="PTHR11346">
    <property type="entry name" value="GALECTIN"/>
    <property type="match status" value="1"/>
</dbReference>
<dbReference type="FunFam" id="2.60.120.200:FF:000023">
    <property type="entry name" value="Galectin"/>
    <property type="match status" value="1"/>
</dbReference>
<dbReference type="SMART" id="SM00276">
    <property type="entry name" value="GLECT"/>
    <property type="match status" value="2"/>
</dbReference>
<keyword evidence="6" id="KW-1185">Reference proteome</keyword>
<evidence type="ECO:0000313" key="5">
    <source>
        <dbReference type="Ensembl" id="ENSSTUP00000024840.1"/>
    </source>
</evidence>
<dbReference type="Gene3D" id="2.60.120.200">
    <property type="match status" value="2"/>
</dbReference>
<dbReference type="GeneTree" id="ENSGT00940000162258"/>
<evidence type="ECO:0000259" key="4">
    <source>
        <dbReference type="PROSITE" id="PS51304"/>
    </source>
</evidence>
<dbReference type="GO" id="GO:0016936">
    <property type="term" value="F:galactoside binding"/>
    <property type="evidence" value="ECO:0007669"/>
    <property type="project" value="TreeGrafter"/>
</dbReference>
<evidence type="ECO:0000256" key="3">
    <source>
        <dbReference type="RuleBase" id="RU102079"/>
    </source>
</evidence>
<dbReference type="FunFam" id="2.60.120.200:FF:000078">
    <property type="entry name" value="Galectin"/>
    <property type="match status" value="1"/>
</dbReference>
<dbReference type="SUPFAM" id="SSF49899">
    <property type="entry name" value="Concanavalin A-like lectins/glucanases"/>
    <property type="match status" value="2"/>
</dbReference>
<proteinExistence type="predicted"/>
<evidence type="ECO:0000256" key="1">
    <source>
        <dbReference type="ARBA" id="ARBA00022734"/>
    </source>
</evidence>
<dbReference type="GO" id="GO:0005829">
    <property type="term" value="C:cytosol"/>
    <property type="evidence" value="ECO:0007669"/>
    <property type="project" value="TreeGrafter"/>
</dbReference>
<dbReference type="PANTHER" id="PTHR11346:SF80">
    <property type="entry name" value="GALECTIN-9C"/>
    <property type="match status" value="1"/>
</dbReference>
<dbReference type="OMA" id="NPLMPFQ"/>
<dbReference type="InterPro" id="IPR044156">
    <property type="entry name" value="Galectin-like"/>
</dbReference>
<dbReference type="GO" id="GO:2000562">
    <property type="term" value="P:negative regulation of CD4-positive, alpha-beta T cell proliferation"/>
    <property type="evidence" value="ECO:0007669"/>
    <property type="project" value="TreeGrafter"/>
</dbReference>
<dbReference type="GO" id="GO:0010628">
    <property type="term" value="P:positive regulation of gene expression"/>
    <property type="evidence" value="ECO:0007669"/>
    <property type="project" value="TreeGrafter"/>
</dbReference>
<feature type="domain" description="Galectin" evidence="4">
    <location>
        <begin position="16"/>
        <end position="148"/>
    </location>
</feature>
<dbReference type="Ensembl" id="ENSSTUT00000026045.1">
    <property type="protein sequence ID" value="ENSSTUP00000024840.1"/>
    <property type="gene ID" value="ENSSTUG00000010849.1"/>
</dbReference>
<protein>
    <recommendedName>
        <fullName evidence="3">Galectin</fullName>
    </recommendedName>
</protein>
<dbReference type="InterPro" id="IPR001079">
    <property type="entry name" value="Galectin_CRD"/>
</dbReference>
<organism evidence="5 6">
    <name type="scientific">Salmo trutta</name>
    <name type="common">Brown trout</name>
    <dbReference type="NCBI Taxonomy" id="8032"/>
    <lineage>
        <taxon>Eukaryota</taxon>
        <taxon>Metazoa</taxon>
        <taxon>Chordata</taxon>
        <taxon>Craniata</taxon>
        <taxon>Vertebrata</taxon>
        <taxon>Euteleostomi</taxon>
        <taxon>Actinopterygii</taxon>
        <taxon>Neopterygii</taxon>
        <taxon>Teleostei</taxon>
        <taxon>Protacanthopterygii</taxon>
        <taxon>Salmoniformes</taxon>
        <taxon>Salmonidae</taxon>
        <taxon>Salmoninae</taxon>
        <taxon>Salmo</taxon>
    </lineage>
</organism>
<dbReference type="GO" id="GO:0032689">
    <property type="term" value="P:negative regulation of type II interferon production"/>
    <property type="evidence" value="ECO:0007669"/>
    <property type="project" value="TreeGrafter"/>
</dbReference>
<dbReference type="GO" id="GO:0030246">
    <property type="term" value="F:carbohydrate binding"/>
    <property type="evidence" value="ECO:0007669"/>
    <property type="project" value="UniProtKB-UniRule"/>
</dbReference>
<dbReference type="GO" id="GO:0005634">
    <property type="term" value="C:nucleus"/>
    <property type="evidence" value="ECO:0007669"/>
    <property type="project" value="TreeGrafter"/>
</dbReference>
<evidence type="ECO:0000256" key="2">
    <source>
        <dbReference type="ARBA" id="ARBA00022737"/>
    </source>
</evidence>
<keyword evidence="1 3" id="KW-0430">Lectin</keyword>
<feature type="domain" description="Galectin" evidence="4">
    <location>
        <begin position="212"/>
        <end position="338"/>
    </location>
</feature>
<reference evidence="5" key="1">
    <citation type="submission" date="2025-08" db="UniProtKB">
        <authorList>
            <consortium name="Ensembl"/>
        </authorList>
    </citation>
    <scope>IDENTIFICATION</scope>
</reference>
<dbReference type="AlphaFoldDB" id="A0A673XKS9"/>
<dbReference type="SMART" id="SM00908">
    <property type="entry name" value="Gal-bind_lectin"/>
    <property type="match status" value="2"/>
</dbReference>
<evidence type="ECO:0000313" key="6">
    <source>
        <dbReference type="Proteomes" id="UP000472277"/>
    </source>
</evidence>
<dbReference type="PROSITE" id="PS51304">
    <property type="entry name" value="GALECTIN"/>
    <property type="match status" value="2"/>
</dbReference>
<dbReference type="InterPro" id="IPR013320">
    <property type="entry name" value="ConA-like_dom_sf"/>
</dbReference>
<dbReference type="Pfam" id="PF00337">
    <property type="entry name" value="Gal-bind_lectin"/>
    <property type="match status" value="2"/>
</dbReference>
<reference evidence="5" key="2">
    <citation type="submission" date="2025-09" db="UniProtKB">
        <authorList>
            <consortium name="Ensembl"/>
        </authorList>
    </citation>
    <scope>IDENTIFICATION</scope>
</reference>